<evidence type="ECO:0000313" key="8">
    <source>
        <dbReference type="EMBL" id="GHB92791.1"/>
    </source>
</evidence>
<dbReference type="InterPro" id="IPR003390">
    <property type="entry name" value="DNA_integrity_scan_DisA_N"/>
</dbReference>
<evidence type="ECO:0000259" key="6">
    <source>
        <dbReference type="PROSITE" id="PS51094"/>
    </source>
</evidence>
<dbReference type="Gene3D" id="3.40.1700.10">
    <property type="entry name" value="DNA integrity scanning protein, DisA, N-terminal domain"/>
    <property type="match status" value="1"/>
</dbReference>
<dbReference type="GO" id="GO:0004016">
    <property type="term" value="F:adenylate cyclase activity"/>
    <property type="evidence" value="ECO:0007669"/>
    <property type="project" value="TreeGrafter"/>
</dbReference>
<dbReference type="InterPro" id="IPR050338">
    <property type="entry name" value="DisA"/>
</dbReference>
<evidence type="ECO:0000256" key="2">
    <source>
        <dbReference type="ARBA" id="ARBA00022679"/>
    </source>
</evidence>
<comment type="catalytic activity">
    <reaction evidence="1">
        <text>2 ATP = 3',3'-c-di-AMP + 2 diphosphate</text>
        <dbReference type="Rhea" id="RHEA:35655"/>
        <dbReference type="ChEBI" id="CHEBI:30616"/>
        <dbReference type="ChEBI" id="CHEBI:33019"/>
        <dbReference type="ChEBI" id="CHEBI:71500"/>
        <dbReference type="EC" id="2.7.7.85"/>
    </reaction>
</comment>
<dbReference type="SUPFAM" id="SSF55804">
    <property type="entry name" value="Phoshotransferase/anion transport protein"/>
    <property type="match status" value="1"/>
</dbReference>
<keyword evidence="4" id="KW-0547">Nucleotide-binding</keyword>
<dbReference type="GO" id="GO:0106408">
    <property type="term" value="F:diadenylate cyclase activity"/>
    <property type="evidence" value="ECO:0007669"/>
    <property type="project" value="UniProtKB-EC"/>
</dbReference>
<dbReference type="InterPro" id="IPR014499">
    <property type="entry name" value="DAC_DacZ"/>
</dbReference>
<keyword evidence="3" id="KW-0548">Nucleotidyltransferase</keyword>
<name>A0A8J3GD35_9BACT</name>
<dbReference type="HAMAP" id="MF_00840">
    <property type="entry name" value="DacZ"/>
    <property type="match status" value="1"/>
</dbReference>
<dbReference type="Proteomes" id="UP000642829">
    <property type="component" value="Unassembled WGS sequence"/>
</dbReference>
<evidence type="ECO:0000256" key="1">
    <source>
        <dbReference type="ARBA" id="ARBA00000877"/>
    </source>
</evidence>
<dbReference type="RefSeq" id="WP_189511527.1">
    <property type="nucleotide sequence ID" value="NZ_BMXG01000002.1"/>
</dbReference>
<evidence type="ECO:0000313" key="9">
    <source>
        <dbReference type="Proteomes" id="UP000642829"/>
    </source>
</evidence>
<proteinExistence type="inferred from homology"/>
<keyword evidence="2" id="KW-0808">Transferase</keyword>
<dbReference type="InterPro" id="IPR016152">
    <property type="entry name" value="PTrfase/Anion_transptr"/>
</dbReference>
<reference evidence="8" key="1">
    <citation type="journal article" date="2014" name="Int. J. Syst. Evol. Microbiol.">
        <title>Complete genome sequence of Corynebacterium casei LMG S-19264T (=DSM 44701T), isolated from a smear-ripened cheese.</title>
        <authorList>
            <consortium name="US DOE Joint Genome Institute (JGI-PGF)"/>
            <person name="Walter F."/>
            <person name="Albersmeier A."/>
            <person name="Kalinowski J."/>
            <person name="Ruckert C."/>
        </authorList>
    </citation>
    <scope>NUCLEOTIDE SEQUENCE</scope>
    <source>
        <strain evidence="8">KCTC 12870</strain>
    </source>
</reference>
<comment type="caution">
    <text evidence="8">The sequence shown here is derived from an EMBL/GenBank/DDBJ whole genome shotgun (WGS) entry which is preliminary data.</text>
</comment>
<dbReference type="InterPro" id="IPR036888">
    <property type="entry name" value="DNA_integrity_DisA_N_sf"/>
</dbReference>
<evidence type="ECO:0000256" key="4">
    <source>
        <dbReference type="ARBA" id="ARBA00022741"/>
    </source>
</evidence>
<reference evidence="8" key="2">
    <citation type="submission" date="2020-09" db="EMBL/GenBank/DDBJ databases">
        <authorList>
            <person name="Sun Q."/>
            <person name="Kim S."/>
        </authorList>
    </citation>
    <scope>NUCLEOTIDE SEQUENCE</scope>
    <source>
        <strain evidence="8">KCTC 12870</strain>
    </source>
</reference>
<dbReference type="Pfam" id="PF00359">
    <property type="entry name" value="PTS_EIIA_2"/>
    <property type="match status" value="1"/>
</dbReference>
<dbReference type="AlphaFoldDB" id="A0A8J3GD35"/>
<dbReference type="EMBL" id="BMXG01000002">
    <property type="protein sequence ID" value="GHB92791.1"/>
    <property type="molecule type" value="Genomic_DNA"/>
</dbReference>
<dbReference type="InterPro" id="IPR002178">
    <property type="entry name" value="PTS_EIIA_type-2_dom"/>
</dbReference>
<dbReference type="PROSITE" id="PS51094">
    <property type="entry name" value="PTS_EIIA_TYPE_2"/>
    <property type="match status" value="1"/>
</dbReference>
<protein>
    <submittedName>
        <fullName evidence="8">Uncharacterized protein</fullName>
    </submittedName>
</protein>
<evidence type="ECO:0000259" key="7">
    <source>
        <dbReference type="PROSITE" id="PS51794"/>
    </source>
</evidence>
<feature type="domain" description="PTS EIIA type-2" evidence="6">
    <location>
        <begin position="5"/>
        <end position="149"/>
    </location>
</feature>
<evidence type="ECO:0000256" key="3">
    <source>
        <dbReference type="ARBA" id="ARBA00022695"/>
    </source>
</evidence>
<dbReference type="Pfam" id="PF21755">
    <property type="entry name" value="DacZ_P"/>
    <property type="match status" value="1"/>
</dbReference>
<dbReference type="Pfam" id="PF02457">
    <property type="entry name" value="DAC"/>
    <property type="match status" value="1"/>
</dbReference>
<dbReference type="SUPFAM" id="SSF143597">
    <property type="entry name" value="YojJ-like"/>
    <property type="match status" value="1"/>
</dbReference>
<feature type="domain" description="DAC" evidence="7">
    <location>
        <begin position="287"/>
        <end position="446"/>
    </location>
</feature>
<gene>
    <name evidence="8" type="ORF">GCM10007047_05070</name>
</gene>
<dbReference type="PANTHER" id="PTHR34185">
    <property type="entry name" value="DIADENYLATE CYCLASE"/>
    <property type="match status" value="1"/>
</dbReference>
<organism evidence="8 9">
    <name type="scientific">Cerasicoccus arenae</name>
    <dbReference type="NCBI Taxonomy" id="424488"/>
    <lineage>
        <taxon>Bacteria</taxon>
        <taxon>Pseudomonadati</taxon>
        <taxon>Verrucomicrobiota</taxon>
        <taxon>Opitutia</taxon>
        <taxon>Puniceicoccales</taxon>
        <taxon>Cerasicoccaceae</taxon>
        <taxon>Cerasicoccus</taxon>
    </lineage>
</organism>
<keyword evidence="5" id="KW-0067">ATP-binding</keyword>
<dbReference type="PANTHER" id="PTHR34185:SF1">
    <property type="entry name" value="DIADENYLATE CYCLASE"/>
    <property type="match status" value="1"/>
</dbReference>
<dbReference type="PROSITE" id="PS51794">
    <property type="entry name" value="DAC"/>
    <property type="match status" value="1"/>
</dbReference>
<sequence>MRLDRYISKSRIIDIVSGDLEGALKELLEVCKLPEEVGMTKKQLLGVLIEREQTMTTYLGSGIGLPHVRIPMKRPYQFAIGRCPRGLEFDGHDEYRDLRLVFLLLASEKEKSYLNVLASLARTFQEPGVVEKMTHSKDIIALRESVTATFGGSGAKQGTKDNKFNRLILKEAVKVAKGSQSSAIMVFGDTFIGGVDLTESFDGMKTILVTQSATEASFDSKTVTAIIPARSFGHNRLSQLRSAMLIGLTRGIIKHNERLCCVGGLPQSNQFDTLVVVDVEREFQSVLTRQTDMLPAAVKPEVLERVLGIATELSVEGREGKPVGALFVLGDSQQVRPHTKQLVLNPFFGYEEEERNILNPFMDETVKEFSLLDGAFIIRGDGVLEAAGTLIHANELPQQLPSGLGTRHAAAASISMATDCIALVVSASTGQVTLFRRGQMLPLIERNASRDL</sequence>
<dbReference type="InterPro" id="IPR048544">
    <property type="entry name" value="DacZ_P"/>
</dbReference>
<dbReference type="GO" id="GO:0005524">
    <property type="term" value="F:ATP binding"/>
    <property type="evidence" value="ECO:0007669"/>
    <property type="project" value="UniProtKB-KW"/>
</dbReference>
<keyword evidence="9" id="KW-1185">Reference proteome</keyword>
<accession>A0A8J3GD35</accession>
<dbReference type="Gene3D" id="3.40.930.10">
    <property type="entry name" value="Mannitol-specific EII, Chain A"/>
    <property type="match status" value="1"/>
</dbReference>
<evidence type="ECO:0000256" key="5">
    <source>
        <dbReference type="ARBA" id="ARBA00022840"/>
    </source>
</evidence>